<keyword evidence="5" id="KW-0966">Cell projection</keyword>
<evidence type="ECO:0000256" key="6">
    <source>
        <dbReference type="SAM" id="MobiDB-lite"/>
    </source>
</evidence>
<protein>
    <submittedName>
        <fullName evidence="7">Radial spoke head 4-like protein</fullName>
    </submittedName>
</protein>
<feature type="region of interest" description="Disordered" evidence="6">
    <location>
        <begin position="473"/>
        <end position="527"/>
    </location>
</feature>
<evidence type="ECO:0000256" key="5">
    <source>
        <dbReference type="ARBA" id="ARBA00023273"/>
    </source>
</evidence>
<sequence length="527" mass="59875">YSTRAYSVQEMSENTEIEQKFQDAKAYLLQSSTKSGDNVYDHLAKVLTRLLTERPTDAVDVLEDISRLEKKEKFVSKTDTIIDKPEKSTETKLAEIQRGLYIREGEEEENIGDMDESETPLPNLLELSYYFEQAGVGIGREETYRIWLALKQLVEKYALESIRFWGKVFGIEQNYYVAELKFQEGKDEEEPEEEEEAEEAEKEESEENEEEDPVPKSTFKAPAQAPKELYGTGSNKYVYYVCNAPGKPWTRLPNVTPSQISGARKIRKYLTGRLDAPVVSYPPFPGNEASYLRAQIARISAGTHISPIGYYKFDEEGEAEGEEDGGRDSFIQNEEFEGLPSRELIDTANWVHHVLHILPQGRTKWWNPSQKGDDDPEIGEEEEEKEEPDMPEPEVGPQLLTPLTEDFEIDGQPAWTARSSSNLVTQFACAYVRSNLWPGAFAFGTEKKFENIYVGWGQKYSVDNLNPVLPPLPQSEYVSGPEITETEDPTVLQEEALKKAQETSGDGEEEQSDEDKVEADEDEDDED</sequence>
<dbReference type="GO" id="GO:0060294">
    <property type="term" value="P:cilium movement involved in cell motility"/>
    <property type="evidence" value="ECO:0007669"/>
    <property type="project" value="InterPro"/>
</dbReference>
<reference evidence="7 8" key="1">
    <citation type="journal article" date="2018" name="Sci. Rep.">
        <title>Genomic signatures of local adaptation to the degree of environmental predictability in rotifers.</title>
        <authorList>
            <person name="Franch-Gras L."/>
            <person name="Hahn C."/>
            <person name="Garcia-Roger E.M."/>
            <person name="Carmona M.J."/>
            <person name="Serra M."/>
            <person name="Gomez A."/>
        </authorList>
    </citation>
    <scope>NUCLEOTIDE SEQUENCE [LARGE SCALE GENOMIC DNA]</scope>
    <source>
        <strain evidence="7">HYR1</strain>
    </source>
</reference>
<dbReference type="InterPro" id="IPR006802">
    <property type="entry name" value="Radial_spoke"/>
</dbReference>
<name>A0A3M7QFX7_BRAPC</name>
<evidence type="ECO:0000313" key="7">
    <source>
        <dbReference type="EMBL" id="RNA09951.1"/>
    </source>
</evidence>
<organism evidence="7 8">
    <name type="scientific">Brachionus plicatilis</name>
    <name type="common">Marine rotifer</name>
    <name type="synonym">Brachionus muelleri</name>
    <dbReference type="NCBI Taxonomy" id="10195"/>
    <lineage>
        <taxon>Eukaryota</taxon>
        <taxon>Metazoa</taxon>
        <taxon>Spiralia</taxon>
        <taxon>Gnathifera</taxon>
        <taxon>Rotifera</taxon>
        <taxon>Eurotatoria</taxon>
        <taxon>Monogononta</taxon>
        <taxon>Pseudotrocha</taxon>
        <taxon>Ploima</taxon>
        <taxon>Brachionidae</taxon>
        <taxon>Brachionus</taxon>
    </lineage>
</organism>
<accession>A0A3M7QFX7</accession>
<dbReference type="PANTHER" id="PTHR13159">
    <property type="entry name" value="RADIAL SPOKEHEAD-RELATED"/>
    <property type="match status" value="1"/>
</dbReference>
<dbReference type="EMBL" id="REGN01006327">
    <property type="protein sequence ID" value="RNA09951.1"/>
    <property type="molecule type" value="Genomic_DNA"/>
</dbReference>
<dbReference type="Pfam" id="PF04712">
    <property type="entry name" value="Radial_spoke"/>
    <property type="match status" value="1"/>
</dbReference>
<evidence type="ECO:0000256" key="1">
    <source>
        <dbReference type="ARBA" id="ARBA00004430"/>
    </source>
</evidence>
<evidence type="ECO:0000256" key="4">
    <source>
        <dbReference type="ARBA" id="ARBA00023212"/>
    </source>
</evidence>
<evidence type="ECO:0000256" key="3">
    <source>
        <dbReference type="ARBA" id="ARBA00023069"/>
    </source>
</evidence>
<keyword evidence="8" id="KW-1185">Reference proteome</keyword>
<dbReference type="GO" id="GO:0001534">
    <property type="term" value="C:radial spoke"/>
    <property type="evidence" value="ECO:0007669"/>
    <property type="project" value="InterPro"/>
</dbReference>
<feature type="compositionally biased region" description="Acidic residues" evidence="6">
    <location>
        <begin position="374"/>
        <end position="392"/>
    </location>
</feature>
<keyword evidence="2" id="KW-0963">Cytoplasm</keyword>
<dbReference type="Proteomes" id="UP000276133">
    <property type="component" value="Unassembled WGS sequence"/>
</dbReference>
<proteinExistence type="predicted"/>
<dbReference type="CDD" id="cd22963">
    <property type="entry name" value="DD_CrRSP4-like"/>
    <property type="match status" value="1"/>
</dbReference>
<evidence type="ECO:0000256" key="2">
    <source>
        <dbReference type="ARBA" id="ARBA00022490"/>
    </source>
</evidence>
<dbReference type="AlphaFoldDB" id="A0A3M7QFX7"/>
<feature type="compositionally biased region" description="Acidic residues" evidence="6">
    <location>
        <begin position="186"/>
        <end position="212"/>
    </location>
</feature>
<comment type="subcellular location">
    <subcellularLocation>
        <location evidence="1">Cytoplasm</location>
        <location evidence="1">Cytoskeleton</location>
        <location evidence="1">Cilium axoneme</location>
    </subcellularLocation>
</comment>
<feature type="non-terminal residue" evidence="7">
    <location>
        <position position="1"/>
    </location>
</feature>
<feature type="region of interest" description="Disordered" evidence="6">
    <location>
        <begin position="365"/>
        <end position="395"/>
    </location>
</feature>
<dbReference type="PANTHER" id="PTHR13159:SF0">
    <property type="entry name" value="RADIAL SPOKE HEAD 6 HOMOLOG A"/>
    <property type="match status" value="1"/>
</dbReference>
<comment type="caution">
    <text evidence="7">The sequence shown here is derived from an EMBL/GenBank/DDBJ whole genome shotgun (WGS) entry which is preliminary data.</text>
</comment>
<dbReference type="STRING" id="10195.A0A3M7QFX7"/>
<gene>
    <name evidence="7" type="ORF">BpHYR1_032066</name>
</gene>
<feature type="compositionally biased region" description="Acidic residues" evidence="6">
    <location>
        <begin position="505"/>
        <end position="527"/>
    </location>
</feature>
<dbReference type="GO" id="GO:0035082">
    <property type="term" value="P:axoneme assembly"/>
    <property type="evidence" value="ECO:0007669"/>
    <property type="project" value="TreeGrafter"/>
</dbReference>
<keyword evidence="3" id="KW-0969">Cilium</keyword>
<keyword evidence="4" id="KW-0206">Cytoskeleton</keyword>
<dbReference type="OrthoDB" id="272202at2759"/>
<evidence type="ECO:0000313" key="8">
    <source>
        <dbReference type="Proteomes" id="UP000276133"/>
    </source>
</evidence>
<feature type="region of interest" description="Disordered" evidence="6">
    <location>
        <begin position="183"/>
        <end position="227"/>
    </location>
</feature>